<dbReference type="HOGENOM" id="CLU_2616257_0_0_9"/>
<evidence type="ECO:0000313" key="3">
    <source>
        <dbReference type="Proteomes" id="UP000006346"/>
    </source>
</evidence>
<reference evidence="3" key="1">
    <citation type="submission" date="2011-11" db="EMBL/GenBank/DDBJ databases">
        <title>Complete sequence of Desulfosporosinus orientis DSM 765.</title>
        <authorList>
            <person name="Lucas S."/>
            <person name="Han J."/>
            <person name="Lapidus A."/>
            <person name="Cheng J.-F."/>
            <person name="Goodwin L."/>
            <person name="Pitluck S."/>
            <person name="Peters L."/>
            <person name="Ovchinnikova G."/>
            <person name="Teshima H."/>
            <person name="Detter J.C."/>
            <person name="Han C."/>
            <person name="Tapia R."/>
            <person name="Land M."/>
            <person name="Hauser L."/>
            <person name="Kyrpides N."/>
            <person name="Ivanova N."/>
            <person name="Pagani I."/>
            <person name="Pester M."/>
            <person name="Spring S."/>
            <person name="Ollivier B."/>
            <person name="Rattei T."/>
            <person name="Klenk H.-P."/>
            <person name="Wagner M."/>
            <person name="Loy A."/>
            <person name="Woyke T."/>
        </authorList>
    </citation>
    <scope>NUCLEOTIDE SEQUENCE [LARGE SCALE GENOMIC DNA]</scope>
    <source>
        <strain evidence="3">ATCC 19365 / DSM 765 / NCIMB 8382 / VKM B-1628</strain>
    </source>
</reference>
<gene>
    <name evidence="2" type="ordered locus">Desor_3865</name>
</gene>
<keyword evidence="1" id="KW-1133">Transmembrane helix</keyword>
<proteinExistence type="predicted"/>
<dbReference type="RefSeq" id="WP_014186122.1">
    <property type="nucleotide sequence ID" value="NC_016584.1"/>
</dbReference>
<keyword evidence="1" id="KW-0472">Membrane</keyword>
<keyword evidence="1" id="KW-0812">Transmembrane</keyword>
<name>G7WBR8_DESOD</name>
<reference evidence="2 3" key="2">
    <citation type="journal article" date="2012" name="J. Bacteriol.">
        <title>Complete genome sequences of Desulfosporosinus orientis DSM765T, Desulfosporosinus youngiae DSM17734T, Desulfosporosinus meridiei DSM13257T, and Desulfosporosinus acidiphilus DSM22704T.</title>
        <authorList>
            <person name="Pester M."/>
            <person name="Brambilla E."/>
            <person name="Alazard D."/>
            <person name="Rattei T."/>
            <person name="Weinmaier T."/>
            <person name="Han J."/>
            <person name="Lucas S."/>
            <person name="Lapidus A."/>
            <person name="Cheng J.F."/>
            <person name="Goodwin L."/>
            <person name="Pitluck S."/>
            <person name="Peters L."/>
            <person name="Ovchinnikova G."/>
            <person name="Teshima H."/>
            <person name="Detter J.C."/>
            <person name="Han C.S."/>
            <person name="Tapia R."/>
            <person name="Land M.L."/>
            <person name="Hauser L."/>
            <person name="Kyrpides N.C."/>
            <person name="Ivanova N.N."/>
            <person name="Pagani I."/>
            <person name="Huntmann M."/>
            <person name="Wei C.L."/>
            <person name="Davenport K.W."/>
            <person name="Daligault H."/>
            <person name="Chain P.S."/>
            <person name="Chen A."/>
            <person name="Mavromatis K."/>
            <person name="Markowitz V."/>
            <person name="Szeto E."/>
            <person name="Mikhailova N."/>
            <person name="Pati A."/>
            <person name="Wagner M."/>
            <person name="Woyke T."/>
            <person name="Ollivier B."/>
            <person name="Klenk H.P."/>
            <person name="Spring S."/>
            <person name="Loy A."/>
        </authorList>
    </citation>
    <scope>NUCLEOTIDE SEQUENCE [LARGE SCALE GENOMIC DNA]</scope>
    <source>
        <strain evidence="3">ATCC 19365 / DSM 765 / NCIMB 8382 / VKM B-1628</strain>
    </source>
</reference>
<feature type="transmembrane region" description="Helical" evidence="1">
    <location>
        <begin position="6"/>
        <end position="24"/>
    </location>
</feature>
<dbReference type="PATRIC" id="fig|768706.3.peg.3907"/>
<dbReference type="Proteomes" id="UP000006346">
    <property type="component" value="Chromosome"/>
</dbReference>
<evidence type="ECO:0000313" key="2">
    <source>
        <dbReference type="EMBL" id="AET69315.1"/>
    </source>
</evidence>
<protein>
    <submittedName>
        <fullName evidence="2">Uncharacterized protein</fullName>
    </submittedName>
</protein>
<keyword evidence="3" id="KW-1185">Reference proteome</keyword>
<accession>G7WBR8</accession>
<dbReference type="KEGG" id="dor:Desor_3865"/>
<dbReference type="AlphaFoldDB" id="G7WBR8"/>
<dbReference type="EMBL" id="CP003108">
    <property type="protein sequence ID" value="AET69315.1"/>
    <property type="molecule type" value="Genomic_DNA"/>
</dbReference>
<sequence>MLLNTVKTVFVIAFMASISLAIVIGKSDKDATLPKYLMPSENFVILIAVAEYGIVYGAAAPPLAVVAAIAPYTVALRL</sequence>
<organism evidence="2 3">
    <name type="scientific">Desulfosporosinus orientis (strain ATCC 19365 / DSM 765 / NCIMB 8382 / VKM B-1628 / Singapore I)</name>
    <name type="common">Desulfotomaculum orientis</name>
    <dbReference type="NCBI Taxonomy" id="768706"/>
    <lineage>
        <taxon>Bacteria</taxon>
        <taxon>Bacillati</taxon>
        <taxon>Bacillota</taxon>
        <taxon>Clostridia</taxon>
        <taxon>Eubacteriales</taxon>
        <taxon>Desulfitobacteriaceae</taxon>
        <taxon>Desulfosporosinus</taxon>
    </lineage>
</organism>
<evidence type="ECO:0000256" key="1">
    <source>
        <dbReference type="SAM" id="Phobius"/>
    </source>
</evidence>
<feature type="transmembrane region" description="Helical" evidence="1">
    <location>
        <begin position="44"/>
        <end position="70"/>
    </location>
</feature>